<name>A0A2L2BPG8_9MICO</name>
<dbReference type="InterPro" id="IPR029058">
    <property type="entry name" value="AB_hydrolase_fold"/>
</dbReference>
<dbReference type="GO" id="GO:0016020">
    <property type="term" value="C:membrane"/>
    <property type="evidence" value="ECO:0007669"/>
    <property type="project" value="TreeGrafter"/>
</dbReference>
<dbReference type="InterPro" id="IPR000073">
    <property type="entry name" value="AB_hydrolase_1"/>
</dbReference>
<proteinExistence type="predicted"/>
<dbReference type="Proteomes" id="UP000243077">
    <property type="component" value="Chromosome"/>
</dbReference>
<dbReference type="PANTHER" id="PTHR43798:SF31">
    <property type="entry name" value="AB HYDROLASE SUPERFAMILY PROTEIN YCLE"/>
    <property type="match status" value="1"/>
</dbReference>
<reference evidence="3 4" key="1">
    <citation type="submission" date="2018-02" db="EMBL/GenBank/DDBJ databases">
        <title>Complete genome of the streamlined marine actinobacterium Pontimonas salivibrio CL-TW6 adapted to coastal planktonic lifestype.</title>
        <authorList>
            <person name="Cho B.C."/>
            <person name="Hardies S.C."/>
            <person name="Jang G.I."/>
            <person name="Hwang C.Y."/>
        </authorList>
    </citation>
    <scope>NUCLEOTIDE SEQUENCE [LARGE SCALE GENOMIC DNA]</scope>
    <source>
        <strain evidence="3 4">CL-TW6</strain>
    </source>
</reference>
<feature type="domain" description="AB hydrolase-1" evidence="2">
    <location>
        <begin position="22"/>
        <end position="223"/>
    </location>
</feature>
<dbReference type="PANTHER" id="PTHR43798">
    <property type="entry name" value="MONOACYLGLYCEROL LIPASE"/>
    <property type="match status" value="1"/>
</dbReference>
<gene>
    <name evidence="3" type="ORF">C3B54_11573</name>
</gene>
<dbReference type="AlphaFoldDB" id="A0A2L2BPG8"/>
<dbReference type="KEGG" id="psai:C3B54_11573"/>
<keyword evidence="4" id="KW-1185">Reference proteome</keyword>
<evidence type="ECO:0000256" key="1">
    <source>
        <dbReference type="ARBA" id="ARBA00022801"/>
    </source>
</evidence>
<dbReference type="SUPFAM" id="SSF53474">
    <property type="entry name" value="alpha/beta-Hydrolases"/>
    <property type="match status" value="1"/>
</dbReference>
<dbReference type="Pfam" id="PF12697">
    <property type="entry name" value="Abhydrolase_6"/>
    <property type="match status" value="1"/>
</dbReference>
<evidence type="ECO:0000313" key="3">
    <source>
        <dbReference type="EMBL" id="AVG23559.1"/>
    </source>
</evidence>
<dbReference type="GO" id="GO:0016787">
    <property type="term" value="F:hydrolase activity"/>
    <property type="evidence" value="ECO:0007669"/>
    <property type="project" value="UniProtKB-KW"/>
</dbReference>
<dbReference type="Gene3D" id="3.40.50.1820">
    <property type="entry name" value="alpha/beta hydrolase"/>
    <property type="match status" value="1"/>
</dbReference>
<sequence>MLASYADGSVIAERFGSGPVDIIALHGWGRNASDFQSVLEGYSAAAVQLPGFGVVDPPPTAWRPADYARWLLPALDEENPPILLGHSFGGRIAVRLAAAYPSRVRALVLTGVPMTKLHPAKGPDPRYAFIRFLRSVGLVPESQLEQARRRFGSADYRHAEGVMREILVHTVGEDYLDDASGLDMPVELVWGEFDKPAPLDVAKKTLEVLPKGRLSVVPNSEHLLDETLVAGLRAAIDRRLNNEEM</sequence>
<dbReference type="PRINTS" id="PR00111">
    <property type="entry name" value="ABHYDROLASE"/>
</dbReference>
<evidence type="ECO:0000259" key="2">
    <source>
        <dbReference type="Pfam" id="PF12697"/>
    </source>
</evidence>
<evidence type="ECO:0000313" key="4">
    <source>
        <dbReference type="Proteomes" id="UP000243077"/>
    </source>
</evidence>
<dbReference type="OrthoDB" id="2987348at2"/>
<protein>
    <submittedName>
        <fullName evidence="3">Hydrolase</fullName>
    </submittedName>
</protein>
<keyword evidence="1 3" id="KW-0378">Hydrolase</keyword>
<dbReference type="RefSeq" id="WP_158665487.1">
    <property type="nucleotide sequence ID" value="NZ_CP026923.1"/>
</dbReference>
<organism evidence="3 4">
    <name type="scientific">Pontimonas salivibrio</name>
    <dbReference type="NCBI Taxonomy" id="1159327"/>
    <lineage>
        <taxon>Bacteria</taxon>
        <taxon>Bacillati</taxon>
        <taxon>Actinomycetota</taxon>
        <taxon>Actinomycetes</taxon>
        <taxon>Micrococcales</taxon>
        <taxon>Microbacteriaceae</taxon>
        <taxon>Pontimonas</taxon>
    </lineage>
</organism>
<dbReference type="InterPro" id="IPR050266">
    <property type="entry name" value="AB_hydrolase_sf"/>
</dbReference>
<dbReference type="EMBL" id="CP026923">
    <property type="protein sequence ID" value="AVG23559.1"/>
    <property type="molecule type" value="Genomic_DNA"/>
</dbReference>
<accession>A0A2L2BPG8</accession>